<dbReference type="EMBL" id="KQ483594">
    <property type="protein sequence ID" value="KYP45331.1"/>
    <property type="molecule type" value="Genomic_DNA"/>
</dbReference>
<sequence>MSTIFLLPIFVSNSWMALFKISRLLRSNERTQVNVPVVVSVPAKIKAYKTQ</sequence>
<gene>
    <name evidence="1" type="ORF">KK1_033117</name>
</gene>
<reference evidence="1" key="1">
    <citation type="journal article" date="2012" name="Nat. Biotechnol.">
        <title>Draft genome sequence of pigeonpea (Cajanus cajan), an orphan legume crop of resource-poor farmers.</title>
        <authorList>
            <person name="Varshney R.K."/>
            <person name="Chen W."/>
            <person name="Li Y."/>
            <person name="Bharti A.K."/>
            <person name="Saxena R.K."/>
            <person name="Schlueter J.A."/>
            <person name="Donoghue M.T."/>
            <person name="Azam S."/>
            <person name="Fan G."/>
            <person name="Whaley A.M."/>
            <person name="Farmer A.D."/>
            <person name="Sheridan J."/>
            <person name="Iwata A."/>
            <person name="Tuteja R."/>
            <person name="Penmetsa R.V."/>
            <person name="Wu W."/>
            <person name="Upadhyaya H.D."/>
            <person name="Yang S.P."/>
            <person name="Shah T."/>
            <person name="Saxena K.B."/>
            <person name="Michael T."/>
            <person name="McCombie W.R."/>
            <person name="Yang B."/>
            <person name="Zhang G."/>
            <person name="Yang H."/>
            <person name="Wang J."/>
            <person name="Spillane C."/>
            <person name="Cook D.R."/>
            <person name="May G.D."/>
            <person name="Xu X."/>
            <person name="Jackson S.A."/>
        </authorList>
    </citation>
    <scope>NUCLEOTIDE SEQUENCE [LARGE SCALE GENOMIC DNA]</scope>
</reference>
<dbReference type="Gramene" id="C.cajan_29253.t">
    <property type="protein sequence ID" value="C.cajan_29253.t.cds1"/>
    <property type="gene ID" value="C.cajan_29253"/>
</dbReference>
<keyword evidence="2" id="KW-1185">Reference proteome</keyword>
<protein>
    <submittedName>
        <fullName evidence="1">Uncharacterized protein</fullName>
    </submittedName>
</protein>
<organism evidence="1 2">
    <name type="scientific">Cajanus cajan</name>
    <name type="common">Pigeon pea</name>
    <name type="synonym">Cajanus indicus</name>
    <dbReference type="NCBI Taxonomy" id="3821"/>
    <lineage>
        <taxon>Eukaryota</taxon>
        <taxon>Viridiplantae</taxon>
        <taxon>Streptophyta</taxon>
        <taxon>Embryophyta</taxon>
        <taxon>Tracheophyta</taxon>
        <taxon>Spermatophyta</taxon>
        <taxon>Magnoliopsida</taxon>
        <taxon>eudicotyledons</taxon>
        <taxon>Gunneridae</taxon>
        <taxon>Pentapetalae</taxon>
        <taxon>rosids</taxon>
        <taxon>fabids</taxon>
        <taxon>Fabales</taxon>
        <taxon>Fabaceae</taxon>
        <taxon>Papilionoideae</taxon>
        <taxon>50 kb inversion clade</taxon>
        <taxon>NPAAA clade</taxon>
        <taxon>indigoferoid/millettioid clade</taxon>
        <taxon>Phaseoleae</taxon>
        <taxon>Cajanus</taxon>
    </lineage>
</organism>
<proteinExistence type="predicted"/>
<accession>A0A151RS07</accession>
<evidence type="ECO:0000313" key="2">
    <source>
        <dbReference type="Proteomes" id="UP000075243"/>
    </source>
</evidence>
<dbReference type="Proteomes" id="UP000075243">
    <property type="component" value="Unassembled WGS sequence"/>
</dbReference>
<dbReference type="AlphaFoldDB" id="A0A151RS07"/>
<name>A0A151RS07_CAJCA</name>
<evidence type="ECO:0000313" key="1">
    <source>
        <dbReference type="EMBL" id="KYP45331.1"/>
    </source>
</evidence>